<comment type="caution">
    <text evidence="4">The sequence shown here is derived from an EMBL/GenBank/DDBJ whole genome shotgun (WGS) entry which is preliminary data.</text>
</comment>
<dbReference type="NCBIfam" id="NF038012">
    <property type="entry name" value="DMT_1"/>
    <property type="match status" value="1"/>
</dbReference>
<keyword evidence="2" id="KW-0472">Membrane</keyword>
<gene>
    <name evidence="4" type="ORF">GCM10014715_52980</name>
</gene>
<dbReference type="Gene3D" id="1.10.3730.20">
    <property type="match status" value="1"/>
</dbReference>
<feature type="transmembrane region" description="Helical" evidence="2">
    <location>
        <begin position="163"/>
        <end position="181"/>
    </location>
</feature>
<protein>
    <submittedName>
        <fullName evidence="4">Membrane protein</fullName>
    </submittedName>
</protein>
<keyword evidence="5" id="KW-1185">Reference proteome</keyword>
<feature type="transmembrane region" description="Helical" evidence="2">
    <location>
        <begin position="79"/>
        <end position="97"/>
    </location>
</feature>
<keyword evidence="2" id="KW-0812">Transmembrane</keyword>
<keyword evidence="3" id="KW-0732">Signal</keyword>
<organism evidence="4 5">
    <name type="scientific">Streptomyces spiralis</name>
    <dbReference type="NCBI Taxonomy" id="66376"/>
    <lineage>
        <taxon>Bacteria</taxon>
        <taxon>Bacillati</taxon>
        <taxon>Actinomycetota</taxon>
        <taxon>Actinomycetes</taxon>
        <taxon>Kitasatosporales</taxon>
        <taxon>Streptomycetaceae</taxon>
        <taxon>Streptomyces</taxon>
    </lineage>
</organism>
<dbReference type="SUPFAM" id="SSF103481">
    <property type="entry name" value="Multidrug resistance efflux transporter EmrE"/>
    <property type="match status" value="1"/>
</dbReference>
<reference evidence="4" key="1">
    <citation type="journal article" date="2014" name="Int. J. Syst. Evol. Microbiol.">
        <title>Complete genome sequence of Corynebacterium casei LMG S-19264T (=DSM 44701T), isolated from a smear-ripened cheese.</title>
        <authorList>
            <consortium name="US DOE Joint Genome Institute (JGI-PGF)"/>
            <person name="Walter F."/>
            <person name="Albersmeier A."/>
            <person name="Kalinowski J."/>
            <person name="Ruckert C."/>
        </authorList>
    </citation>
    <scope>NUCLEOTIDE SEQUENCE</scope>
    <source>
        <strain evidence="4">JCM 3302</strain>
    </source>
</reference>
<feature type="region of interest" description="Disordered" evidence="1">
    <location>
        <begin position="279"/>
        <end position="310"/>
    </location>
</feature>
<dbReference type="EMBL" id="BNBC01000027">
    <property type="protein sequence ID" value="GHE89849.1"/>
    <property type="molecule type" value="Genomic_DNA"/>
</dbReference>
<dbReference type="InterPro" id="IPR037185">
    <property type="entry name" value="EmrE-like"/>
</dbReference>
<proteinExistence type="predicted"/>
<feature type="transmembrane region" description="Helical" evidence="2">
    <location>
        <begin position="49"/>
        <end position="72"/>
    </location>
</feature>
<dbReference type="Proteomes" id="UP000641386">
    <property type="component" value="Unassembled WGS sequence"/>
</dbReference>
<dbReference type="PANTHER" id="PTHR40761">
    <property type="entry name" value="CONSERVED INTEGRAL MEMBRANE ALANINE VALINE AND LEUCINE RICH PROTEIN-RELATED"/>
    <property type="match status" value="1"/>
</dbReference>
<feature type="transmembrane region" description="Helical" evidence="2">
    <location>
        <begin position="103"/>
        <end position="124"/>
    </location>
</feature>
<dbReference type="RefSeq" id="WP_189904145.1">
    <property type="nucleotide sequence ID" value="NZ_BNBC01000027.1"/>
</dbReference>
<reference evidence="4" key="2">
    <citation type="submission" date="2020-09" db="EMBL/GenBank/DDBJ databases">
        <authorList>
            <person name="Sun Q."/>
            <person name="Ohkuma M."/>
        </authorList>
    </citation>
    <scope>NUCLEOTIDE SEQUENCE</scope>
    <source>
        <strain evidence="4">JCM 3302</strain>
    </source>
</reference>
<evidence type="ECO:0000313" key="4">
    <source>
        <dbReference type="EMBL" id="GHE89849.1"/>
    </source>
</evidence>
<evidence type="ECO:0000256" key="1">
    <source>
        <dbReference type="SAM" id="MobiDB-lite"/>
    </source>
</evidence>
<feature type="signal peptide" evidence="3">
    <location>
        <begin position="1"/>
        <end position="19"/>
    </location>
</feature>
<feature type="transmembrane region" description="Helical" evidence="2">
    <location>
        <begin position="136"/>
        <end position="157"/>
    </location>
</feature>
<sequence length="310" mass="31426">MNVLTVVLALLAASANAAASVLMRRAATEKRADEATGRARGGWSGRRRWFWTAGAGLLAGSGVVQAAALAVGSLSLVQPLLATELLFTLAIGSVVFHRRPDRATWLSFLALAVGLALFLGAAAPSSGRTTAEPGRWVPVGSAVGCLVLALAGASRLVCGAPRAALLGLASAVMFALTAALLKQVTGQLPKGLGHLAADWTPYATAVTGLVAFGLLQCAFRAGTLVASQPALTLGDALTSVALGWALFGEHIALGVRMVPEAIGVGLLAAGTVGLARAPAVSGQWDTEPPPPHRRGRHGHHEGGGVRAKST</sequence>
<dbReference type="PANTHER" id="PTHR40761:SF1">
    <property type="entry name" value="CONSERVED INTEGRAL MEMBRANE ALANINE VALINE AND LEUCINE RICH PROTEIN-RELATED"/>
    <property type="match status" value="1"/>
</dbReference>
<evidence type="ECO:0000256" key="3">
    <source>
        <dbReference type="SAM" id="SignalP"/>
    </source>
</evidence>
<dbReference type="AlphaFoldDB" id="A0A919A6L5"/>
<name>A0A919A6L5_9ACTN</name>
<evidence type="ECO:0000256" key="2">
    <source>
        <dbReference type="SAM" id="Phobius"/>
    </source>
</evidence>
<accession>A0A919A6L5</accession>
<keyword evidence="2" id="KW-1133">Transmembrane helix</keyword>
<evidence type="ECO:0000313" key="5">
    <source>
        <dbReference type="Proteomes" id="UP000641386"/>
    </source>
</evidence>
<feature type="chain" id="PRO_5037414602" evidence="3">
    <location>
        <begin position="20"/>
        <end position="310"/>
    </location>
</feature>